<protein>
    <recommendedName>
        <fullName evidence="4">Mitochondrial glyco protein</fullName>
    </recommendedName>
</protein>
<comment type="caution">
    <text evidence="2">The sequence shown here is derived from an EMBL/GenBank/DDBJ whole genome shotgun (WGS) entry which is preliminary data.</text>
</comment>
<reference evidence="2 3" key="1">
    <citation type="journal article" date="2013" name="MBio">
        <title>Genome sequencing of the plant pathogen Taphrina deformans, the causal agent of peach leaf curl.</title>
        <authorList>
            <person name="Cisse O.H."/>
            <person name="Almeida J.M.G.C.F."/>
            <person name="Fonseca A."/>
            <person name="Kumar A.A."/>
            <person name="Salojaervi J."/>
            <person name="Overmyer K."/>
            <person name="Hauser P.M."/>
            <person name="Pagni M."/>
        </authorList>
    </citation>
    <scope>NUCLEOTIDE SEQUENCE [LARGE SCALE GENOMIC DNA]</scope>
    <source>
        <strain evidence="3">PYCC 5710 / ATCC 11124 / CBS 356.35 / IMI 108563 / JCM 9778 / NBRC 8474</strain>
    </source>
</reference>
<dbReference type="SUPFAM" id="SSF54529">
    <property type="entry name" value="Mitochondrial glycoprotein MAM33-like"/>
    <property type="match status" value="1"/>
</dbReference>
<sequence>MLSSRSLGRFLQRSNIRSTVCLRQAQPLLKTARPSTRLFSATTSTYGRGAVDKELSAKLASEYAIETEMKENDSPPPAIQEFIKNGPFTITDIEGNDEVILERQFGNETIRIVFSVSDMNNLDEAENESFDENDETAPESVVEPEEEEEGSSFPVRCNITIQKDGASSVLSLDSTTQDGIFIVENIVLYPSIELATGNSAEYDWQRREKYMGPPFSNLDEDLQILMERFLEERGINTSLALFVPDYVDYKESREYENWLQGLKKFIDV</sequence>
<dbReference type="PANTHER" id="PTHR10826:SF1">
    <property type="entry name" value="COMPLEMENT COMPONENT 1 Q SUBCOMPONENT-BINDING PROTEIN, MITOCHONDRIAL"/>
    <property type="match status" value="1"/>
</dbReference>
<dbReference type="STRING" id="1097556.R4X6S7"/>
<dbReference type="Pfam" id="PF02330">
    <property type="entry name" value="MAM33"/>
    <property type="match status" value="1"/>
</dbReference>
<dbReference type="InterPro" id="IPR036561">
    <property type="entry name" value="MAM33_sf"/>
</dbReference>
<dbReference type="Gene3D" id="3.10.280.10">
    <property type="entry name" value="Mitochondrial glycoprotein"/>
    <property type="match status" value="1"/>
</dbReference>
<evidence type="ECO:0000313" key="2">
    <source>
        <dbReference type="EMBL" id="CCG80907.1"/>
    </source>
</evidence>
<accession>R4X6S7</accession>
<evidence type="ECO:0000313" key="3">
    <source>
        <dbReference type="Proteomes" id="UP000013776"/>
    </source>
</evidence>
<dbReference type="PANTHER" id="PTHR10826">
    <property type="entry name" value="COMPLEMENT COMPONENT 1"/>
    <property type="match status" value="1"/>
</dbReference>
<dbReference type="GO" id="GO:0042256">
    <property type="term" value="P:cytosolic ribosome assembly"/>
    <property type="evidence" value="ECO:0007669"/>
    <property type="project" value="TreeGrafter"/>
</dbReference>
<feature type="compositionally biased region" description="Acidic residues" evidence="1">
    <location>
        <begin position="124"/>
        <end position="150"/>
    </location>
</feature>
<dbReference type="GO" id="GO:0005759">
    <property type="term" value="C:mitochondrial matrix"/>
    <property type="evidence" value="ECO:0007669"/>
    <property type="project" value="InterPro"/>
</dbReference>
<dbReference type="VEuPathDB" id="FungiDB:TAPDE_000561"/>
<dbReference type="OrthoDB" id="278212at2759"/>
<dbReference type="Proteomes" id="UP000013776">
    <property type="component" value="Unassembled WGS sequence"/>
</dbReference>
<organism evidence="2 3">
    <name type="scientific">Taphrina deformans (strain PYCC 5710 / ATCC 11124 / CBS 356.35 / IMI 108563 / JCM 9778 / NBRC 8474)</name>
    <name type="common">Peach leaf curl fungus</name>
    <name type="synonym">Lalaria deformans</name>
    <dbReference type="NCBI Taxonomy" id="1097556"/>
    <lineage>
        <taxon>Eukaryota</taxon>
        <taxon>Fungi</taxon>
        <taxon>Dikarya</taxon>
        <taxon>Ascomycota</taxon>
        <taxon>Taphrinomycotina</taxon>
        <taxon>Taphrinomycetes</taxon>
        <taxon>Taphrinales</taxon>
        <taxon>Taphrinaceae</taxon>
        <taxon>Taphrina</taxon>
    </lineage>
</organism>
<dbReference type="InterPro" id="IPR003428">
    <property type="entry name" value="MAM33"/>
</dbReference>
<evidence type="ECO:0008006" key="4">
    <source>
        <dbReference type="Google" id="ProtNLM"/>
    </source>
</evidence>
<name>R4X6S7_TAPDE</name>
<gene>
    <name evidence="2" type="ORF">TAPDE_000561</name>
</gene>
<evidence type="ECO:0000256" key="1">
    <source>
        <dbReference type="SAM" id="MobiDB-lite"/>
    </source>
</evidence>
<dbReference type="AlphaFoldDB" id="R4X6S7"/>
<feature type="region of interest" description="Disordered" evidence="1">
    <location>
        <begin position="124"/>
        <end position="152"/>
    </location>
</feature>
<dbReference type="eggNOG" id="KOG2536">
    <property type="taxonomic scope" value="Eukaryota"/>
</dbReference>
<dbReference type="EMBL" id="CAHR02000018">
    <property type="protein sequence ID" value="CCG80907.1"/>
    <property type="molecule type" value="Genomic_DNA"/>
</dbReference>
<proteinExistence type="predicted"/>
<keyword evidence="3" id="KW-1185">Reference proteome</keyword>